<evidence type="ECO:0000313" key="3">
    <source>
        <dbReference type="EMBL" id="KAG5188564.1"/>
    </source>
</evidence>
<dbReference type="EMBL" id="JAFCMP010000068">
    <property type="protein sequence ID" value="KAG5188564.1"/>
    <property type="molecule type" value="Genomic_DNA"/>
</dbReference>
<organism evidence="3 4">
    <name type="scientific">Tribonema minus</name>
    <dbReference type="NCBI Taxonomy" id="303371"/>
    <lineage>
        <taxon>Eukaryota</taxon>
        <taxon>Sar</taxon>
        <taxon>Stramenopiles</taxon>
        <taxon>Ochrophyta</taxon>
        <taxon>PX clade</taxon>
        <taxon>Xanthophyceae</taxon>
        <taxon>Tribonematales</taxon>
        <taxon>Tribonemataceae</taxon>
        <taxon>Tribonema</taxon>
    </lineage>
</organism>
<dbReference type="OrthoDB" id="10266706at2759"/>
<comment type="caution">
    <text evidence="3">The sequence shown here is derived from an EMBL/GenBank/DDBJ whole genome shotgun (WGS) entry which is preliminary data.</text>
</comment>
<protein>
    <submittedName>
        <fullName evidence="3">Sorbosone dehydrogenase-domain-containing protein</fullName>
    </submittedName>
</protein>
<evidence type="ECO:0000256" key="1">
    <source>
        <dbReference type="SAM" id="SignalP"/>
    </source>
</evidence>
<sequence length="808" mass="87541">MADRRHRQAIKVPCAVLAAILLAAGVDAHPSCISDSSPPSLDLRGQLSFCTEVINSQYGSCCDAGQENQAKAQYYDGHQLSDACKPFQQQVACGVCGPFSIHNYRNQYLELCWDFCHDYVSACGNDLGLPADYCQTHASSDTYCYPVNDQLVKTASMNKYFNNNLNLPSRMVGMFPKPGSNKWWILDQSGSILEVDNSPDAGYTTRVLDLTGTVNTGGSGNIGELGLLGLAFSPDFQTTGYFYVNYVDWGRNTVIARFKFDSNNVGATAGTQVKILTFKQPYDNHNGGTLLFSPKDLSEPTGRSYYDLYIPTGDGGSGNNPEDTAQNRSSLLGKVLRIRLPTNSDGYTIPDDNLQNEVWAYGFRNPFRCSFDRAKDAELWCGDVGQDNVEKITRAIQGANHGWRNYEGTRFQYCHSGVSGPWCDGKPFTGDCVIGGYVYRGSKYADVYGGNYIFADYQQGRIVRMYRQGDGWQSEVIVQSTGWLISSLAQDSNGELYIIRYGNGGNVYELPAKLVLTNQRLVRCVAQGADMRGVSITANGGVNMIDTGDSVLFKINVASADKFKVVYTLKKAMPDQHTLSLGLVEGQGTCEGAMDGGAVAISNFNTNGKTVTYRATDIALDAGQQSLTLCFRNAAFVDLTSICLGDACRADVDARASGGWSNVADPACENGVTGGGACCPLACGKCTGIVHTAQCMRPARSILRLNFTNSLYACCRDHEHCVTATHNTLSQHMVRAAAVHTAQRTPPLLRPARTAGCDKRAGGDASCCHSRIKASGRVCTGVGAPCIMPGRRLFESDDTEEEALQSSH</sequence>
<dbReference type="PANTHER" id="PTHR19328">
    <property type="entry name" value="HEDGEHOG-INTERACTING PROTEIN"/>
    <property type="match status" value="1"/>
</dbReference>
<dbReference type="PANTHER" id="PTHR19328:SF75">
    <property type="entry name" value="ALDOSE SUGAR DEHYDROGENASE YLII"/>
    <property type="match status" value="1"/>
</dbReference>
<dbReference type="Gene3D" id="2.60.120.260">
    <property type="entry name" value="Galactose-binding domain-like"/>
    <property type="match status" value="1"/>
</dbReference>
<keyword evidence="4" id="KW-1185">Reference proteome</keyword>
<dbReference type="Proteomes" id="UP000664859">
    <property type="component" value="Unassembled WGS sequence"/>
</dbReference>
<evidence type="ECO:0000259" key="2">
    <source>
        <dbReference type="Pfam" id="PF07995"/>
    </source>
</evidence>
<dbReference type="InterPro" id="IPR011041">
    <property type="entry name" value="Quinoprot_gluc/sorb_DH_b-prop"/>
</dbReference>
<evidence type="ECO:0000313" key="4">
    <source>
        <dbReference type="Proteomes" id="UP000664859"/>
    </source>
</evidence>
<dbReference type="InterPro" id="IPR012938">
    <property type="entry name" value="Glc/Sorbosone_DH"/>
</dbReference>
<dbReference type="Gene3D" id="2.120.10.30">
    <property type="entry name" value="TolB, C-terminal domain"/>
    <property type="match status" value="1"/>
</dbReference>
<dbReference type="AlphaFoldDB" id="A0A835Z9U7"/>
<dbReference type="Pfam" id="PF07995">
    <property type="entry name" value="GSDH"/>
    <property type="match status" value="1"/>
</dbReference>
<dbReference type="SUPFAM" id="SSF50952">
    <property type="entry name" value="Soluble quinoprotein glucose dehydrogenase"/>
    <property type="match status" value="1"/>
</dbReference>
<name>A0A835Z9U7_9STRA</name>
<feature type="signal peptide" evidence="1">
    <location>
        <begin position="1"/>
        <end position="28"/>
    </location>
</feature>
<dbReference type="InterPro" id="IPR011042">
    <property type="entry name" value="6-blade_b-propeller_TolB-like"/>
</dbReference>
<gene>
    <name evidence="3" type="ORF">JKP88DRAFT_243551</name>
</gene>
<proteinExistence type="predicted"/>
<feature type="domain" description="Glucose/Sorbosone dehydrogenase" evidence="2">
    <location>
        <begin position="222"/>
        <end position="508"/>
    </location>
</feature>
<accession>A0A835Z9U7</accession>
<keyword evidence="1" id="KW-0732">Signal</keyword>
<feature type="chain" id="PRO_5032333624" evidence="1">
    <location>
        <begin position="29"/>
        <end position="808"/>
    </location>
</feature>
<reference evidence="3" key="1">
    <citation type="submission" date="2021-02" db="EMBL/GenBank/DDBJ databases">
        <title>First Annotated Genome of the Yellow-green Alga Tribonema minus.</title>
        <authorList>
            <person name="Mahan K.M."/>
        </authorList>
    </citation>
    <scope>NUCLEOTIDE SEQUENCE</scope>
    <source>
        <strain evidence="3">UTEX B ZZ1240</strain>
    </source>
</reference>